<proteinExistence type="predicted"/>
<dbReference type="Proteomes" id="UP000274822">
    <property type="component" value="Unassembled WGS sequence"/>
</dbReference>
<evidence type="ECO:0000256" key="1">
    <source>
        <dbReference type="SAM" id="MobiDB-lite"/>
    </source>
</evidence>
<protein>
    <submittedName>
        <fullName evidence="2">Uncharacterized protein</fullName>
    </submittedName>
</protein>
<keyword evidence="3" id="KW-1185">Reference proteome</keyword>
<name>A0A433QU69_9FUNG</name>
<evidence type="ECO:0000313" key="2">
    <source>
        <dbReference type="EMBL" id="RUS33340.1"/>
    </source>
</evidence>
<evidence type="ECO:0000313" key="3">
    <source>
        <dbReference type="Proteomes" id="UP000274822"/>
    </source>
</evidence>
<gene>
    <name evidence="2" type="ORF">BC938DRAFT_472088</name>
</gene>
<comment type="caution">
    <text evidence="2">The sequence shown here is derived from an EMBL/GenBank/DDBJ whole genome shotgun (WGS) entry which is preliminary data.</text>
</comment>
<reference evidence="2 3" key="1">
    <citation type="journal article" date="2018" name="New Phytol.">
        <title>Phylogenomics of Endogonaceae and evolution of mycorrhizas within Mucoromycota.</title>
        <authorList>
            <person name="Chang Y."/>
            <person name="Desiro A."/>
            <person name="Na H."/>
            <person name="Sandor L."/>
            <person name="Lipzen A."/>
            <person name="Clum A."/>
            <person name="Barry K."/>
            <person name="Grigoriev I.V."/>
            <person name="Martin F.M."/>
            <person name="Stajich J.E."/>
            <person name="Smith M.E."/>
            <person name="Bonito G."/>
            <person name="Spatafora J.W."/>
        </authorList>
    </citation>
    <scope>NUCLEOTIDE SEQUENCE [LARGE SCALE GENOMIC DNA]</scope>
    <source>
        <strain evidence="2 3">AD002</strain>
    </source>
</reference>
<organism evidence="2 3">
    <name type="scientific">Jimgerdemannia flammicorona</name>
    <dbReference type="NCBI Taxonomy" id="994334"/>
    <lineage>
        <taxon>Eukaryota</taxon>
        <taxon>Fungi</taxon>
        <taxon>Fungi incertae sedis</taxon>
        <taxon>Mucoromycota</taxon>
        <taxon>Mucoromycotina</taxon>
        <taxon>Endogonomycetes</taxon>
        <taxon>Endogonales</taxon>
        <taxon>Endogonaceae</taxon>
        <taxon>Jimgerdemannia</taxon>
    </lineage>
</organism>
<accession>A0A433QU69</accession>
<dbReference type="AlphaFoldDB" id="A0A433QU69"/>
<sequence>MTRTENTANIGKNGQQKNQRVVDLAFCSLKRFIIALPVKDDIDQENEETVFQADEDDQQTSRDGSPGFIKRRKVDQIITPHKPTLTRHMFDAVSSTVIPGLKSLKCVLTPRYQEVADEVGHHETEQKGFSSLGETLTKWLRGVLLPSSPGQLFEPEQLAEYLAQPLQGERITDRDKKLRDVFETTLREFYIMIKHSPGLSLPRHSSERKFLVERVATPFKLVEYVFGHATIHWIEKEIMSTKAVEFVDDPTGDITSKKADALATDFVYNVDVMSMESSGGPLQQNRKHTLDDSNKIIHTGVAILLACLRKNLGASIETAKNLRTYNVQIIEDRITLTETSLYKPRICKVVEVRSAVFPFALTSVGEYMRVFELVSYYVVCFCFCFGLTRRINLSNPDLFVRLGRVEQTAGSYAEYV</sequence>
<feature type="region of interest" description="Disordered" evidence="1">
    <location>
        <begin position="49"/>
        <end position="69"/>
    </location>
</feature>
<feature type="compositionally biased region" description="Acidic residues" evidence="1">
    <location>
        <begin position="49"/>
        <end position="58"/>
    </location>
</feature>
<dbReference type="EMBL" id="RBNJ01001283">
    <property type="protein sequence ID" value="RUS33340.1"/>
    <property type="molecule type" value="Genomic_DNA"/>
</dbReference>